<dbReference type="RefSeq" id="WP_309558592.1">
    <property type="nucleotide sequence ID" value="NZ_CP133787.1"/>
</dbReference>
<gene>
    <name evidence="1" type="ORF">RF668_08675</name>
</gene>
<proteinExistence type="predicted"/>
<reference evidence="1" key="2">
    <citation type="submission" date="2023-09" db="EMBL/GenBank/DDBJ databases">
        <authorList>
            <person name="Kim T.W."/>
        </authorList>
    </citation>
    <scope>NUCLEOTIDE SEQUENCE</scope>
    <source>
        <strain evidence="1">KCKM 0438</strain>
    </source>
</reference>
<dbReference type="EMBL" id="CP133787">
    <property type="protein sequence ID" value="WMX69965.1"/>
    <property type="molecule type" value="Genomic_DNA"/>
</dbReference>
<organism evidence="1 2">
    <name type="scientific">Lactococcus lactis subsp. cremoris</name>
    <name type="common">Streptococcus cremoris</name>
    <dbReference type="NCBI Taxonomy" id="1359"/>
    <lineage>
        <taxon>Bacteria</taxon>
        <taxon>Bacillati</taxon>
        <taxon>Bacillota</taxon>
        <taxon>Bacilli</taxon>
        <taxon>Lactobacillales</taxon>
        <taxon>Streptococcaceae</taxon>
        <taxon>Lactococcus</taxon>
    </lineage>
</organism>
<accession>A0AAX4AJ59</accession>
<sequence length="67" mass="7902">MSEISGKSLHEIYKEDARKNKESIVKVECQTCGEEFEDNNEFFSIAYPFCSLECWRNYTKYEGSDDE</sequence>
<evidence type="ECO:0000313" key="2">
    <source>
        <dbReference type="Proteomes" id="UP001254658"/>
    </source>
</evidence>
<dbReference type="AlphaFoldDB" id="A0AAX4AJ59"/>
<reference evidence="1" key="1">
    <citation type="journal article" date="2022" name="Microbiol. Spectr.">
        <title>Optimizing Conditions in the Acid Tolerance Test for Potential Probiotics Using Response Surface Methodology.</title>
        <authorList>
            <person name="Ko H.I."/>
            <person name="Jeong C.H."/>
            <person name="Hong S.W."/>
            <person name="Eun J.B."/>
            <person name="Kim T.W."/>
        </authorList>
    </citation>
    <scope>NUCLEOTIDE SEQUENCE</scope>
    <source>
        <strain evidence="1">KCKM 0438</strain>
    </source>
</reference>
<protein>
    <submittedName>
        <fullName evidence="1">Uncharacterized protein</fullName>
    </submittedName>
</protein>
<name>A0AAX4AJ59_LACLC</name>
<evidence type="ECO:0000313" key="1">
    <source>
        <dbReference type="EMBL" id="WMX69965.1"/>
    </source>
</evidence>
<dbReference type="Proteomes" id="UP001254658">
    <property type="component" value="Chromosome"/>
</dbReference>